<dbReference type="AlphaFoldDB" id="A0AAJ7P959"/>
<evidence type="ECO:0000313" key="7">
    <source>
        <dbReference type="Proteomes" id="UP000694867"/>
    </source>
</evidence>
<keyword evidence="7" id="KW-1185">Reference proteome</keyword>
<evidence type="ECO:0000256" key="5">
    <source>
        <dbReference type="ARBA" id="ARBA00023136"/>
    </source>
</evidence>
<dbReference type="GO" id="GO:0000139">
    <property type="term" value="C:Golgi membrane"/>
    <property type="evidence" value="ECO:0007669"/>
    <property type="project" value="InterPro"/>
</dbReference>
<keyword evidence="2" id="KW-0762">Sugar transport</keyword>
<feature type="transmembrane region" description="Helical" evidence="6">
    <location>
        <begin position="116"/>
        <end position="136"/>
    </location>
</feature>
<keyword evidence="2" id="KW-0813">Transport</keyword>
<protein>
    <submittedName>
        <fullName evidence="8">UDP-galactose transporter senju-like</fullName>
    </submittedName>
</protein>
<accession>A0AAJ7P959</accession>
<evidence type="ECO:0000256" key="4">
    <source>
        <dbReference type="ARBA" id="ARBA00022989"/>
    </source>
</evidence>
<dbReference type="RefSeq" id="XP_018493968.1">
    <property type="nucleotide sequence ID" value="XM_018638452.1"/>
</dbReference>
<dbReference type="GO" id="GO:0015165">
    <property type="term" value="F:pyrimidine nucleotide-sugar transmembrane transporter activity"/>
    <property type="evidence" value="ECO:0007669"/>
    <property type="project" value="InterPro"/>
</dbReference>
<gene>
    <name evidence="8" type="primary">LOC108863825</name>
</gene>
<keyword evidence="3 6" id="KW-0812">Transmembrane</keyword>
<reference evidence="8" key="1">
    <citation type="submission" date="2025-08" db="UniProtKB">
        <authorList>
            <consortium name="RefSeq"/>
        </authorList>
    </citation>
    <scope>IDENTIFICATION</scope>
</reference>
<dbReference type="Pfam" id="PF04142">
    <property type="entry name" value="Nuc_sug_transp"/>
    <property type="match status" value="1"/>
</dbReference>
<sequence length="189" mass="21165">MSQPVPKSKFFGDIFPTRFSALIFVGYIVFFIAQSILVKASQTNRSYSYNVTCVVMLTELLKLVLSTFLYLNDERARQRRILRHIFGEPIVLLIIANGALCGIIVSVFLRNLNSILKTFAGALDLSFSAVLCWFMFSIPIDMPTIVAISIVSIATYLYSQNPVVNKVKETEPKSTSDIDLKDELLVSPV</sequence>
<proteinExistence type="predicted"/>
<evidence type="ECO:0000256" key="1">
    <source>
        <dbReference type="ARBA" id="ARBA00004141"/>
    </source>
</evidence>
<dbReference type="InterPro" id="IPR007271">
    <property type="entry name" value="Nuc_sug_transpt"/>
</dbReference>
<evidence type="ECO:0000256" key="6">
    <source>
        <dbReference type="SAM" id="Phobius"/>
    </source>
</evidence>
<feature type="transmembrane region" description="Helical" evidence="6">
    <location>
        <begin position="90"/>
        <end position="109"/>
    </location>
</feature>
<evidence type="ECO:0000256" key="2">
    <source>
        <dbReference type="ARBA" id="ARBA00022597"/>
    </source>
</evidence>
<feature type="transmembrane region" description="Helical" evidence="6">
    <location>
        <begin position="49"/>
        <end position="70"/>
    </location>
</feature>
<dbReference type="Proteomes" id="UP000694867">
    <property type="component" value="Unplaced"/>
</dbReference>
<organism evidence="7 8">
    <name type="scientific">Galendromus occidentalis</name>
    <name type="common">western predatory mite</name>
    <dbReference type="NCBI Taxonomy" id="34638"/>
    <lineage>
        <taxon>Eukaryota</taxon>
        <taxon>Metazoa</taxon>
        <taxon>Ecdysozoa</taxon>
        <taxon>Arthropoda</taxon>
        <taxon>Chelicerata</taxon>
        <taxon>Arachnida</taxon>
        <taxon>Acari</taxon>
        <taxon>Parasitiformes</taxon>
        <taxon>Mesostigmata</taxon>
        <taxon>Gamasina</taxon>
        <taxon>Phytoseioidea</taxon>
        <taxon>Phytoseiidae</taxon>
        <taxon>Typhlodrominae</taxon>
        <taxon>Galendromus</taxon>
    </lineage>
</organism>
<name>A0AAJ7P959_9ACAR</name>
<keyword evidence="4 6" id="KW-1133">Transmembrane helix</keyword>
<feature type="transmembrane region" description="Helical" evidence="6">
    <location>
        <begin position="142"/>
        <end position="159"/>
    </location>
</feature>
<dbReference type="GeneID" id="108863825"/>
<evidence type="ECO:0000256" key="3">
    <source>
        <dbReference type="ARBA" id="ARBA00022692"/>
    </source>
</evidence>
<dbReference type="PANTHER" id="PTHR10231">
    <property type="entry name" value="NUCLEOTIDE-SUGAR TRANSMEMBRANE TRANSPORTER"/>
    <property type="match status" value="1"/>
</dbReference>
<feature type="transmembrane region" description="Helical" evidence="6">
    <location>
        <begin position="20"/>
        <end position="37"/>
    </location>
</feature>
<dbReference type="KEGG" id="goe:108863825"/>
<keyword evidence="5 6" id="KW-0472">Membrane</keyword>
<evidence type="ECO:0000313" key="8">
    <source>
        <dbReference type="RefSeq" id="XP_018493968.1"/>
    </source>
</evidence>
<comment type="subcellular location">
    <subcellularLocation>
        <location evidence="1">Membrane</location>
        <topology evidence="1">Multi-pass membrane protein</topology>
    </subcellularLocation>
</comment>